<feature type="transmembrane region" description="Helical" evidence="1">
    <location>
        <begin position="105"/>
        <end position="124"/>
    </location>
</feature>
<dbReference type="PANTHER" id="PTHR31061:SF24">
    <property type="entry name" value="LD22376P"/>
    <property type="match status" value="1"/>
</dbReference>
<feature type="transmembrane region" description="Helical" evidence="1">
    <location>
        <begin position="12"/>
        <end position="31"/>
    </location>
</feature>
<evidence type="ECO:0000313" key="3">
    <source>
        <dbReference type="EMBL" id="OGY67534.1"/>
    </source>
</evidence>
<dbReference type="AlphaFoldDB" id="A0A1G1ZSJ8"/>
<evidence type="ECO:0000256" key="1">
    <source>
        <dbReference type="SAM" id="Phobius"/>
    </source>
</evidence>
<dbReference type="Proteomes" id="UP000177690">
    <property type="component" value="Unassembled WGS sequence"/>
</dbReference>
<feature type="transmembrane region" description="Helical" evidence="1">
    <location>
        <begin position="82"/>
        <end position="99"/>
    </location>
</feature>
<feature type="transmembrane region" description="Helical" evidence="1">
    <location>
        <begin position="51"/>
        <end position="70"/>
    </location>
</feature>
<reference evidence="3 4" key="1">
    <citation type="journal article" date="2016" name="Nat. Commun.">
        <title>Thousands of microbial genomes shed light on interconnected biogeochemical processes in an aquifer system.</title>
        <authorList>
            <person name="Anantharaman K."/>
            <person name="Brown C.T."/>
            <person name="Hug L.A."/>
            <person name="Sharon I."/>
            <person name="Castelle C.J."/>
            <person name="Probst A.J."/>
            <person name="Thomas B.C."/>
            <person name="Singh A."/>
            <person name="Wilkins M.J."/>
            <person name="Karaoz U."/>
            <person name="Brodie E.L."/>
            <person name="Williams K.H."/>
            <person name="Hubbard S.S."/>
            <person name="Banfield J.F."/>
        </authorList>
    </citation>
    <scope>NUCLEOTIDE SEQUENCE [LARGE SCALE GENOMIC DNA]</scope>
</reference>
<evidence type="ECO:0000313" key="4">
    <source>
        <dbReference type="Proteomes" id="UP000177690"/>
    </source>
</evidence>
<name>A0A1G1ZSJ8_9BACT</name>
<evidence type="ECO:0000259" key="2">
    <source>
        <dbReference type="Pfam" id="PF07786"/>
    </source>
</evidence>
<keyword evidence="1" id="KW-0472">Membrane</keyword>
<dbReference type="InterPro" id="IPR012429">
    <property type="entry name" value="HGSNAT_cat"/>
</dbReference>
<accession>A0A1G1ZSJ8</accession>
<feature type="domain" description="Heparan-alpha-glucosaminide N-acetyltransferase catalytic" evidence="2">
    <location>
        <begin position="5"/>
        <end position="139"/>
    </location>
</feature>
<feature type="transmembrane region" description="Helical" evidence="1">
    <location>
        <begin position="265"/>
        <end position="288"/>
    </location>
</feature>
<feature type="transmembrane region" description="Helical" evidence="1">
    <location>
        <begin position="131"/>
        <end position="150"/>
    </location>
</feature>
<dbReference type="PANTHER" id="PTHR31061">
    <property type="entry name" value="LD22376P"/>
    <property type="match status" value="1"/>
</dbReference>
<comment type="caution">
    <text evidence="3">The sequence shown here is derived from an EMBL/GenBank/DDBJ whole genome shotgun (WGS) entry which is preliminary data.</text>
</comment>
<keyword evidence="1" id="KW-1133">Transmembrane helix</keyword>
<feature type="transmembrane region" description="Helical" evidence="1">
    <location>
        <begin position="185"/>
        <end position="202"/>
    </location>
</feature>
<organism evidence="3 4">
    <name type="scientific">Candidatus Harrisonbacteria bacterium RIFCSPLOWO2_02_FULL_41_13b</name>
    <dbReference type="NCBI Taxonomy" id="1798409"/>
    <lineage>
        <taxon>Bacteria</taxon>
        <taxon>Candidatus Harrisoniibacteriota</taxon>
    </lineage>
</organism>
<dbReference type="Pfam" id="PF07786">
    <property type="entry name" value="HGSNAT_cat"/>
    <property type="match status" value="1"/>
</dbReference>
<dbReference type="EMBL" id="MHJL01000021">
    <property type="protein sequence ID" value="OGY67534.1"/>
    <property type="molecule type" value="Genomic_DNA"/>
</dbReference>
<sequence>MQPVRYGSLDQFRGFAVLGMILVNVLGRYSVMPDFFKHQYGAGWSFADTVAPFFVFIVGMGFRLAYIRGIERDGVWLARLKAIRRFFVLFIVGVFVYQFNLDRIFWDALSEISFAGFLALPFIGLSKKYRAGAAITYPILFLAFPFWQPFGKPFEPFFWVSILLAGSLVADFIQQNDKNRLLKFCLSWGIIFTLAGGILAHWNEAAHFIFYIGLSLLLYAAFYIVVDFWGKSLPHLTALGRNALVVYAIHYIIDDDLRKLIDSNAGIGLALLSFGIVYFACYSVAAYLNKRKYYITI</sequence>
<proteinExistence type="predicted"/>
<gene>
    <name evidence="3" type="ORF">A3I24_00370</name>
</gene>
<keyword evidence="1" id="KW-0812">Transmembrane</keyword>
<feature type="transmembrane region" description="Helical" evidence="1">
    <location>
        <begin position="208"/>
        <end position="226"/>
    </location>
</feature>
<protein>
    <recommendedName>
        <fullName evidence="2">Heparan-alpha-glucosaminide N-acetyltransferase catalytic domain-containing protein</fullName>
    </recommendedName>
</protein>
<feature type="transmembrane region" description="Helical" evidence="1">
    <location>
        <begin position="233"/>
        <end position="253"/>
    </location>
</feature>
<feature type="transmembrane region" description="Helical" evidence="1">
    <location>
        <begin position="156"/>
        <end position="173"/>
    </location>
</feature>